<evidence type="ECO:0000313" key="2">
    <source>
        <dbReference type="Proteomes" id="UP000191160"/>
    </source>
</evidence>
<dbReference type="EMBL" id="MVKX01000004">
    <property type="protein sequence ID" value="OOV83444.1"/>
    <property type="molecule type" value="Genomic_DNA"/>
</dbReference>
<dbReference type="GO" id="GO:0005829">
    <property type="term" value="C:cytosol"/>
    <property type="evidence" value="ECO:0007669"/>
    <property type="project" value="TreeGrafter"/>
</dbReference>
<dbReference type="RefSeq" id="WP_078189914.1">
    <property type="nucleotide sequence ID" value="NZ_JAMCOZ010000007.1"/>
</dbReference>
<dbReference type="Pfam" id="PF05762">
    <property type="entry name" value="VWA_CoxE"/>
    <property type="match status" value="1"/>
</dbReference>
<dbReference type="PANTHER" id="PTHR36846:SF1">
    <property type="entry name" value="PROTEIN VIAA"/>
    <property type="match status" value="1"/>
</dbReference>
<accession>A0A1T1H0R4</accession>
<dbReference type="PANTHER" id="PTHR36846">
    <property type="entry name" value="PROTEIN VIAA"/>
    <property type="match status" value="1"/>
</dbReference>
<dbReference type="SUPFAM" id="SSF53300">
    <property type="entry name" value="vWA-like"/>
    <property type="match status" value="1"/>
</dbReference>
<comment type="caution">
    <text evidence="1">The sequence shown here is derived from an EMBL/GenBank/DDBJ whole genome shotgun (WGS) entry which is preliminary data.</text>
</comment>
<dbReference type="InterPro" id="IPR036465">
    <property type="entry name" value="vWFA_dom_sf"/>
</dbReference>
<reference evidence="1 2" key="1">
    <citation type="submission" date="2017-02" db="EMBL/GenBank/DDBJ databases">
        <title>Acinetobacter sp. ANC 4945, whole genome shotgun sequencing project.</title>
        <authorList>
            <person name="Radolfova-Krizova L."/>
            <person name="Al Atrouni A."/>
            <person name="Nemec A."/>
        </authorList>
    </citation>
    <scope>NUCLEOTIDE SEQUENCE [LARGE SCALE GENOMIC DNA]</scope>
    <source>
        <strain evidence="1 2">ANC 4945</strain>
    </source>
</reference>
<evidence type="ECO:0000313" key="1">
    <source>
        <dbReference type="EMBL" id="OOV83444.1"/>
    </source>
</evidence>
<evidence type="ECO:0008006" key="3">
    <source>
        <dbReference type="Google" id="ProtNLM"/>
    </source>
</evidence>
<gene>
    <name evidence="1" type="ORF">B1202_07305</name>
</gene>
<organism evidence="1 2">
    <name type="scientific">Acinetobacter amyesii</name>
    <dbReference type="NCBI Taxonomy" id="2942470"/>
    <lineage>
        <taxon>Bacteria</taxon>
        <taxon>Pseudomonadati</taxon>
        <taxon>Pseudomonadota</taxon>
        <taxon>Gammaproteobacteria</taxon>
        <taxon>Moraxellales</taxon>
        <taxon>Moraxellaceae</taxon>
        <taxon>Acinetobacter</taxon>
    </lineage>
</organism>
<keyword evidence="2" id="KW-1185">Reference proteome</keyword>
<name>A0A1T1H0R4_9GAMM</name>
<dbReference type="Proteomes" id="UP000191160">
    <property type="component" value="Unassembled WGS sequence"/>
</dbReference>
<proteinExistence type="predicted"/>
<dbReference type="Gene3D" id="3.40.50.410">
    <property type="entry name" value="von Willebrand factor, type A domain"/>
    <property type="match status" value="1"/>
</dbReference>
<sequence>MSQLKPTRHQTQSALDELSSQLYDELKQSSLKHWLDDHKVAKKLDQKIQEWAFQAKSSLDQQHPYAMAQQQLEHWLALKHWEQGDFVQFHTEYAAFMQTLGIPEFTEMWQQSQQSLLTEQQRQLHIELFKGKWQRKLTEAIAHWEFEQLRLQRDAFLDEIKDYLATLSKMVKHHDGVGFETGIFLDYSKGQLTEHDVQNFEQWANYLEQDRALKRLCQMIGSAQPNMPRKCISAQLEQEPQQLIHTPMAQEEITGIKLAQELSMALPSELALLADPDLQVLFDLKYLESNLMSFNRHGQQQGRVIEDPRHTQRRVGQKGPMIVCLDTSGSMNGQPELISKAICLYLSIRALKEKRAMYLVNFSTNLTALNLQHNSALDDVIHFLGQSFHGGTDIIPAMNHAVDMLKQPNFVHADVVVISDFIMGQLTEELMQEITHFKQQGNGFYAVAIGNYKLDHLDDSLFDHQWVYQSATGEVQKMQ</sequence>
<dbReference type="AlphaFoldDB" id="A0A1T1H0R4"/>
<dbReference type="InterPro" id="IPR008912">
    <property type="entry name" value="Uncharacterised_CoxE"/>
</dbReference>
<protein>
    <recommendedName>
        <fullName evidence="3">VWA domain-containing protein</fullName>
    </recommendedName>
</protein>